<name>A0ABW6CXG3_9BACT</name>
<proteinExistence type="predicted"/>
<dbReference type="EMBL" id="JBBKYA010000002">
    <property type="protein sequence ID" value="MFD3275449.1"/>
    <property type="molecule type" value="Genomic_DNA"/>
</dbReference>
<dbReference type="Proteomes" id="UP001598114">
    <property type="component" value="Unassembled WGS sequence"/>
</dbReference>
<keyword evidence="2" id="KW-1185">Reference proteome</keyword>
<evidence type="ECO:0008006" key="3">
    <source>
        <dbReference type="Google" id="ProtNLM"/>
    </source>
</evidence>
<evidence type="ECO:0000313" key="2">
    <source>
        <dbReference type="Proteomes" id="UP001598114"/>
    </source>
</evidence>
<protein>
    <recommendedName>
        <fullName evidence="3">Transcriptional regulator, AbiEi antitoxin, Type IV TA system</fullName>
    </recommendedName>
</protein>
<evidence type="ECO:0000313" key="1">
    <source>
        <dbReference type="EMBL" id="MFD3275449.1"/>
    </source>
</evidence>
<gene>
    <name evidence="1" type="ORF">SKC38_04315</name>
</gene>
<accession>A0ABW6CXG3</accession>
<comment type="caution">
    <text evidence="1">The sequence shown here is derived from an EMBL/GenBank/DDBJ whole genome shotgun (WGS) entry which is preliminary data.</text>
</comment>
<sequence length="178" mass="20153">MELLKQGVIYQLRRGLYVTSSLVSTNTPEPFLIANHLYGPSYVSLDSALFHWGLIPERVFEICSMTPKISKRYTSQQVVYSFTHLPLAYYPLGIKSLTIHEKQTVLIAGPEKALCDKVITTAGVNLRSKQQALAFLVDDLRIEKDQLREFDLRTMLTWLPVCPKSRSIKLIIEAIAGL</sequence>
<reference evidence="1 2" key="1">
    <citation type="submission" date="2024-03" db="EMBL/GenBank/DDBJ databases">
        <title>Aquirufa genome sequencing.</title>
        <authorList>
            <person name="Pitt A."/>
            <person name="Hahn M.W."/>
        </authorList>
    </citation>
    <scope>NUCLEOTIDE SEQUENCE [LARGE SCALE GENOMIC DNA]</scope>
    <source>
        <strain evidence="1 2">PLAD-142S6K</strain>
    </source>
</reference>
<organism evidence="1 2">
    <name type="scientific">Aquirufa echingensis</name>
    <dbReference type="NCBI Taxonomy" id="3096516"/>
    <lineage>
        <taxon>Bacteria</taxon>
        <taxon>Pseudomonadati</taxon>
        <taxon>Bacteroidota</taxon>
        <taxon>Cytophagia</taxon>
        <taxon>Cytophagales</taxon>
        <taxon>Flectobacillaceae</taxon>
        <taxon>Aquirufa</taxon>
    </lineage>
</organism>